<reference evidence="2" key="1">
    <citation type="journal article" date="2018" name="DNA Res.">
        <title>Multiple hybrid de novo genome assembly of finger millet, an orphan allotetraploid crop.</title>
        <authorList>
            <person name="Hatakeyama M."/>
            <person name="Aluri S."/>
            <person name="Balachadran M.T."/>
            <person name="Sivarajan S.R."/>
            <person name="Patrignani A."/>
            <person name="Gruter S."/>
            <person name="Poveda L."/>
            <person name="Shimizu-Inatsugi R."/>
            <person name="Baeten J."/>
            <person name="Francoijs K.J."/>
            <person name="Nataraja K.N."/>
            <person name="Reddy Y.A.N."/>
            <person name="Phadnis S."/>
            <person name="Ravikumar R.L."/>
            <person name="Schlapbach R."/>
            <person name="Sreeman S.M."/>
            <person name="Shimizu K.K."/>
        </authorList>
    </citation>
    <scope>NUCLEOTIDE SEQUENCE</scope>
</reference>
<dbReference type="Proteomes" id="UP001054889">
    <property type="component" value="Unassembled WGS sequence"/>
</dbReference>
<dbReference type="EMBL" id="BQKI01000081">
    <property type="protein sequence ID" value="GJN29713.1"/>
    <property type="molecule type" value="Genomic_DNA"/>
</dbReference>
<name>A0AAV5F1Y6_ELECO</name>
<protein>
    <submittedName>
        <fullName evidence="2">Uncharacterized protein</fullName>
    </submittedName>
</protein>
<comment type="caution">
    <text evidence="2">The sequence shown here is derived from an EMBL/GenBank/DDBJ whole genome shotgun (WGS) entry which is preliminary data.</text>
</comment>
<evidence type="ECO:0000256" key="1">
    <source>
        <dbReference type="SAM" id="MobiDB-lite"/>
    </source>
</evidence>
<keyword evidence="3" id="KW-1185">Reference proteome</keyword>
<reference evidence="2" key="2">
    <citation type="submission" date="2021-12" db="EMBL/GenBank/DDBJ databases">
        <title>Resequencing data analysis of finger millet.</title>
        <authorList>
            <person name="Hatakeyama M."/>
            <person name="Aluri S."/>
            <person name="Balachadran M.T."/>
            <person name="Sivarajan S.R."/>
            <person name="Poveda L."/>
            <person name="Shimizu-Inatsugi R."/>
            <person name="Schlapbach R."/>
            <person name="Sreeman S.M."/>
            <person name="Shimizu K.K."/>
        </authorList>
    </citation>
    <scope>NUCLEOTIDE SEQUENCE</scope>
</reference>
<sequence length="148" mass="15423">MTHRAFSSVSPQERTNLDGSIVNPYALLVDVADDASATTLEEPESSLEKLHDAKSLEESITGTPVAVSHDTVGSSSSTLPSSCEKPVVGASESASAIASQDPDISSFRESFDTPLRIGGSIATDARTDCSLPSSFSLGPPIFVRNPPD</sequence>
<proteinExistence type="predicted"/>
<accession>A0AAV5F1Y6</accession>
<gene>
    <name evidence="2" type="primary">gb17964</name>
    <name evidence="2" type="ORF">PR202_gb17964</name>
</gene>
<evidence type="ECO:0000313" key="2">
    <source>
        <dbReference type="EMBL" id="GJN29713.1"/>
    </source>
</evidence>
<feature type="region of interest" description="Disordered" evidence="1">
    <location>
        <begin position="62"/>
        <end position="87"/>
    </location>
</feature>
<dbReference type="AlphaFoldDB" id="A0AAV5F1Y6"/>
<organism evidence="2 3">
    <name type="scientific">Eleusine coracana subsp. coracana</name>
    <dbReference type="NCBI Taxonomy" id="191504"/>
    <lineage>
        <taxon>Eukaryota</taxon>
        <taxon>Viridiplantae</taxon>
        <taxon>Streptophyta</taxon>
        <taxon>Embryophyta</taxon>
        <taxon>Tracheophyta</taxon>
        <taxon>Spermatophyta</taxon>
        <taxon>Magnoliopsida</taxon>
        <taxon>Liliopsida</taxon>
        <taxon>Poales</taxon>
        <taxon>Poaceae</taxon>
        <taxon>PACMAD clade</taxon>
        <taxon>Chloridoideae</taxon>
        <taxon>Cynodonteae</taxon>
        <taxon>Eleusininae</taxon>
        <taxon>Eleusine</taxon>
    </lineage>
</organism>
<evidence type="ECO:0000313" key="3">
    <source>
        <dbReference type="Proteomes" id="UP001054889"/>
    </source>
</evidence>